<sequence>MSLKNLSPSPYTPTEKTAALNHLEAIEATLSDKFKTLSSADRLKFGSVHEQNKLLINKVRDLRDSQPVLCCPDIDWNKFLEDIESREFLQNYIMRLENLLINLKNNKILHDYDNYQAALTDYDYAKFKKNSNNFGYESKVIELAQFFNRTGTTVSRKPTEDSE</sequence>
<comment type="caution">
    <text evidence="1">The sequence shown here is derived from an EMBL/GenBank/DDBJ whole genome shotgun (WGS) entry which is preliminary data.</text>
</comment>
<accession>A0A6I4NX56</accession>
<evidence type="ECO:0000313" key="2">
    <source>
        <dbReference type="Proteomes" id="UP000471501"/>
    </source>
</evidence>
<proteinExistence type="predicted"/>
<name>A0A6I4NX56_9FLAO</name>
<dbReference type="AlphaFoldDB" id="A0A6I4NX56"/>
<evidence type="ECO:0000313" key="1">
    <source>
        <dbReference type="EMBL" id="MWB96319.1"/>
    </source>
</evidence>
<gene>
    <name evidence="1" type="ORF">GON26_18305</name>
</gene>
<reference evidence="1 2" key="1">
    <citation type="submission" date="2019-12" db="EMBL/GenBank/DDBJ databases">
        <authorList>
            <person name="Kim Y.S."/>
        </authorList>
    </citation>
    <scope>NUCLEOTIDE SEQUENCE [LARGE SCALE GENOMIC DNA]</scope>
    <source>
        <strain evidence="1 2">GA093</strain>
    </source>
</reference>
<organism evidence="1 2">
    <name type="scientific">Flavobacterium hydrocarbonoxydans</name>
    <dbReference type="NCBI Taxonomy" id="2683249"/>
    <lineage>
        <taxon>Bacteria</taxon>
        <taxon>Pseudomonadati</taxon>
        <taxon>Bacteroidota</taxon>
        <taxon>Flavobacteriia</taxon>
        <taxon>Flavobacteriales</taxon>
        <taxon>Flavobacteriaceae</taxon>
        <taxon>Flavobacterium</taxon>
    </lineage>
</organism>
<keyword evidence="2" id="KW-1185">Reference proteome</keyword>
<dbReference type="EMBL" id="WSTB01000012">
    <property type="protein sequence ID" value="MWB96319.1"/>
    <property type="molecule type" value="Genomic_DNA"/>
</dbReference>
<dbReference type="RefSeq" id="WP_160376215.1">
    <property type="nucleotide sequence ID" value="NZ_WSTB01000012.1"/>
</dbReference>
<protein>
    <submittedName>
        <fullName evidence="1">Uncharacterized protein</fullName>
    </submittedName>
</protein>
<dbReference type="Proteomes" id="UP000471501">
    <property type="component" value="Unassembled WGS sequence"/>
</dbReference>